<evidence type="ECO:0000259" key="4">
    <source>
        <dbReference type="PROSITE" id="PS50113"/>
    </source>
</evidence>
<dbReference type="Gene3D" id="3.20.20.450">
    <property type="entry name" value="EAL domain"/>
    <property type="match status" value="1"/>
</dbReference>
<keyword evidence="3" id="KW-1133">Transmembrane helix</keyword>
<protein>
    <submittedName>
        <fullName evidence="7">Diguanylate cyclase</fullName>
        <ecNumber evidence="7">2.7.7.65</ecNumber>
    </submittedName>
</protein>
<accession>A0A9E4K8L4</accession>
<dbReference type="InterPro" id="IPR029787">
    <property type="entry name" value="Nucleotide_cyclase"/>
</dbReference>
<feature type="domain" description="GGDEF" evidence="6">
    <location>
        <begin position="579"/>
        <end position="727"/>
    </location>
</feature>
<dbReference type="Pfam" id="PF00990">
    <property type="entry name" value="GGDEF"/>
    <property type="match status" value="2"/>
</dbReference>
<dbReference type="Pfam" id="PF00563">
    <property type="entry name" value="EAL"/>
    <property type="match status" value="1"/>
</dbReference>
<dbReference type="PANTHER" id="PTHR44757:SF2">
    <property type="entry name" value="BIOFILM ARCHITECTURE MAINTENANCE PROTEIN MBAA"/>
    <property type="match status" value="1"/>
</dbReference>
<dbReference type="PROSITE" id="PS50887">
    <property type="entry name" value="GGDEF"/>
    <property type="match status" value="2"/>
</dbReference>
<dbReference type="SUPFAM" id="SSF141868">
    <property type="entry name" value="EAL domain-like"/>
    <property type="match status" value="1"/>
</dbReference>
<feature type="coiled-coil region" evidence="2">
    <location>
        <begin position="290"/>
        <end position="317"/>
    </location>
</feature>
<dbReference type="InterPro" id="IPR052155">
    <property type="entry name" value="Biofilm_reg_signaling"/>
</dbReference>
<evidence type="ECO:0000259" key="6">
    <source>
        <dbReference type="PROSITE" id="PS50887"/>
    </source>
</evidence>
<dbReference type="CDD" id="cd00130">
    <property type="entry name" value="PAS"/>
    <property type="match status" value="1"/>
</dbReference>
<dbReference type="InterPro" id="IPR000014">
    <property type="entry name" value="PAS"/>
</dbReference>
<evidence type="ECO:0000259" key="5">
    <source>
        <dbReference type="PROSITE" id="PS50883"/>
    </source>
</evidence>
<dbReference type="SUPFAM" id="SSF55785">
    <property type="entry name" value="PYP-like sensor domain (PAS domain)"/>
    <property type="match status" value="1"/>
</dbReference>
<keyword evidence="7" id="KW-0548">Nucleotidyltransferase</keyword>
<feature type="transmembrane region" description="Helical" evidence="3">
    <location>
        <begin position="138"/>
        <end position="159"/>
    </location>
</feature>
<dbReference type="GO" id="GO:0052621">
    <property type="term" value="F:diguanylate cyclase activity"/>
    <property type="evidence" value="ECO:0007669"/>
    <property type="project" value="UniProtKB-EC"/>
</dbReference>
<evidence type="ECO:0000256" key="3">
    <source>
        <dbReference type="SAM" id="Phobius"/>
    </source>
</evidence>
<dbReference type="EC" id="2.7.7.65" evidence="7"/>
<dbReference type="PROSITE" id="PS50883">
    <property type="entry name" value="EAL"/>
    <property type="match status" value="1"/>
</dbReference>
<dbReference type="SMART" id="SM00052">
    <property type="entry name" value="EAL"/>
    <property type="match status" value="1"/>
</dbReference>
<feature type="domain" description="GGDEF" evidence="6">
    <location>
        <begin position="355"/>
        <end position="488"/>
    </location>
</feature>
<organism evidence="7 8">
    <name type="scientific">Candidatus Thiodiazotropha lotti</name>
    <dbReference type="NCBI Taxonomy" id="2792787"/>
    <lineage>
        <taxon>Bacteria</taxon>
        <taxon>Pseudomonadati</taxon>
        <taxon>Pseudomonadota</taxon>
        <taxon>Gammaproteobacteria</taxon>
        <taxon>Chromatiales</taxon>
        <taxon>Sedimenticolaceae</taxon>
        <taxon>Candidatus Thiodiazotropha</taxon>
    </lineage>
</organism>
<feature type="domain" description="PAC" evidence="4">
    <location>
        <begin position="250"/>
        <end position="302"/>
    </location>
</feature>
<gene>
    <name evidence="7" type="ORF">JAZ04_18270</name>
</gene>
<keyword evidence="3" id="KW-0472">Membrane</keyword>
<feature type="transmembrane region" description="Helical" evidence="3">
    <location>
        <begin position="12"/>
        <end position="32"/>
    </location>
</feature>
<dbReference type="CDD" id="cd01949">
    <property type="entry name" value="GGDEF"/>
    <property type="match status" value="2"/>
</dbReference>
<dbReference type="InterPro" id="IPR035965">
    <property type="entry name" value="PAS-like_dom_sf"/>
</dbReference>
<dbReference type="EMBL" id="JAEPDI010000015">
    <property type="protein sequence ID" value="MCG7940785.1"/>
    <property type="molecule type" value="Genomic_DNA"/>
</dbReference>
<dbReference type="InterPro" id="IPR000700">
    <property type="entry name" value="PAS-assoc_C"/>
</dbReference>
<comment type="cofactor">
    <cofactor evidence="1">
        <name>Mg(2+)</name>
        <dbReference type="ChEBI" id="CHEBI:18420"/>
    </cofactor>
</comment>
<dbReference type="InterPro" id="IPR001633">
    <property type="entry name" value="EAL_dom"/>
</dbReference>
<dbReference type="Pfam" id="PF13426">
    <property type="entry name" value="PAS_9"/>
    <property type="match status" value="1"/>
</dbReference>
<dbReference type="SMART" id="SM00267">
    <property type="entry name" value="GGDEF"/>
    <property type="match status" value="2"/>
</dbReference>
<proteinExistence type="predicted"/>
<evidence type="ECO:0000256" key="2">
    <source>
        <dbReference type="SAM" id="Coils"/>
    </source>
</evidence>
<keyword evidence="2" id="KW-0175">Coiled coil</keyword>
<dbReference type="PANTHER" id="PTHR44757">
    <property type="entry name" value="DIGUANYLATE CYCLASE DGCP"/>
    <property type="match status" value="1"/>
</dbReference>
<dbReference type="FunFam" id="3.30.70.270:FF:000001">
    <property type="entry name" value="Diguanylate cyclase domain protein"/>
    <property type="match status" value="1"/>
</dbReference>
<dbReference type="AlphaFoldDB" id="A0A9E4K8L4"/>
<keyword evidence="3" id="KW-0812">Transmembrane</keyword>
<evidence type="ECO:0000313" key="8">
    <source>
        <dbReference type="Proteomes" id="UP000886687"/>
    </source>
</evidence>
<dbReference type="CDD" id="cd01948">
    <property type="entry name" value="EAL"/>
    <property type="match status" value="1"/>
</dbReference>
<keyword evidence="7" id="KW-0808">Transferase</keyword>
<dbReference type="SUPFAM" id="SSF55073">
    <property type="entry name" value="Nucleotide cyclase"/>
    <property type="match status" value="2"/>
</dbReference>
<comment type="caution">
    <text evidence="7">The sequence shown here is derived from an EMBL/GenBank/DDBJ whole genome shotgun (WGS) entry which is preliminary data.</text>
</comment>
<dbReference type="Gene3D" id="3.30.70.270">
    <property type="match status" value="2"/>
</dbReference>
<evidence type="ECO:0000313" key="7">
    <source>
        <dbReference type="EMBL" id="MCG7940785.1"/>
    </source>
</evidence>
<dbReference type="InterPro" id="IPR000160">
    <property type="entry name" value="GGDEF_dom"/>
</dbReference>
<dbReference type="NCBIfam" id="TIGR00254">
    <property type="entry name" value="GGDEF"/>
    <property type="match status" value="2"/>
</dbReference>
<sequence>MPEHSHLPAKVFIAVLMLCLMLLTIAEMSGFFPAAETQPGKRLQAYSENLADQLHPLITTYNQSAQLAVLTKGVSDHPAITSLVIETIEGEMQRAVAPHSDSSLQTDLIQVPIGAGSDTVGTLSVSHMVINTESDWTAIEITIVCLWTLLASVILYLLFSDKYSLGLNSSSVIPERVRAAFNALSEGLLILDHRHRIILANDSFCHKIGESFKNLLDSNADALPWKHREDTDKIEKLPWHISLNNCEQVTGVPIRLSLKESSEKAFSVNSAPIFDNNGQIRGVLATFDDMTELEKQYRQLKSALLKLRNSEKALRNKTVELEFLATRDSLTGCLNRRAFFKKFDQLFKEAKTLNRSLVFIMVDIDRFKFINDHYGHANGDKVIKYVSEILSSNSRPEDVVGRYGGDEFAIVLPNATMDEARSIAERLRMDIQQKCHSLFTNPQTVTTSIGMAALETEVEDSMLLINNADCALYEAKQQGRNCIINWTPQLRHKTGKETTTGSHLLTDSDWKEMTEAERHLHSEIMRLEDVVGHLESELEFNRQEMIRRQGKDELTGLPNRYIFNDRISQELARCERNNKLTAIISVDIDSFSRINEALGVATGDQILKLTAERLIESLRKTDTIAVVDEHIEYDSPNISRINKDEFALILSDLEEVKSVTWVAHRILSHLKKPMYIDDQELFITFSMGVAIYPHDDETPNELLQKAATARRSAKDEPGSNHIRFFSREINRKAFHSIWLETQLTKAIYHQQFELVYQPKFSLYDGNIVGLEALARWPHPKVGYIPPDEFIPIAEHTGLINKLGFWVFKKACADMRRLHKKGFPDLMLGVNLSAVQLRDSTLADKFLSVCSKRKIPPSLIELEITESTLIKNFEHSKDVMNKMHTAGINFALDDFGKGFSSLNYLQKLPINSIKLDREFLNNTLPNNQTQTIVSAIISLAKSLDLKIVAEGVETEAQRQFLEQYDCNEIQGTLFSPPVNADDALDLLRKFNSKW</sequence>
<dbReference type="Proteomes" id="UP000886687">
    <property type="component" value="Unassembled WGS sequence"/>
</dbReference>
<reference evidence="7" key="1">
    <citation type="journal article" date="2021" name="Proc. Natl. Acad. Sci. U.S.A.">
        <title>Global biogeography of chemosynthetic symbionts reveals both localized and globally distributed symbiont groups. .</title>
        <authorList>
            <person name="Osvatic J.T."/>
            <person name="Wilkins L.G.E."/>
            <person name="Leibrecht L."/>
            <person name="Leray M."/>
            <person name="Zauner S."/>
            <person name="Polzin J."/>
            <person name="Camacho Y."/>
            <person name="Gros O."/>
            <person name="van Gils J.A."/>
            <person name="Eisen J.A."/>
            <person name="Petersen J.M."/>
            <person name="Yuen B."/>
        </authorList>
    </citation>
    <scope>NUCLEOTIDE SEQUENCE</scope>
    <source>
        <strain evidence="7">MAGL173</strain>
    </source>
</reference>
<dbReference type="InterPro" id="IPR035919">
    <property type="entry name" value="EAL_sf"/>
</dbReference>
<dbReference type="InterPro" id="IPR043128">
    <property type="entry name" value="Rev_trsase/Diguanyl_cyclase"/>
</dbReference>
<name>A0A9E4K8L4_9GAMM</name>
<dbReference type="PROSITE" id="PS50113">
    <property type="entry name" value="PAC"/>
    <property type="match status" value="1"/>
</dbReference>
<feature type="domain" description="EAL" evidence="5">
    <location>
        <begin position="736"/>
        <end position="990"/>
    </location>
</feature>
<evidence type="ECO:0000256" key="1">
    <source>
        <dbReference type="ARBA" id="ARBA00001946"/>
    </source>
</evidence>
<dbReference type="NCBIfam" id="TIGR00229">
    <property type="entry name" value="sensory_box"/>
    <property type="match status" value="1"/>
</dbReference>
<dbReference type="Gene3D" id="3.30.450.20">
    <property type="entry name" value="PAS domain"/>
    <property type="match status" value="1"/>
</dbReference>